<feature type="domain" description="HTH gntR-type" evidence="4">
    <location>
        <begin position="10"/>
        <end position="77"/>
    </location>
</feature>
<dbReference type="InterPro" id="IPR000524">
    <property type="entry name" value="Tscrpt_reg_HTH_GntR"/>
</dbReference>
<protein>
    <submittedName>
        <fullName evidence="5">GntR family transcriptional regulator</fullName>
    </submittedName>
</protein>
<evidence type="ECO:0000256" key="2">
    <source>
        <dbReference type="ARBA" id="ARBA00023125"/>
    </source>
</evidence>
<dbReference type="Pfam" id="PF00392">
    <property type="entry name" value="GntR"/>
    <property type="match status" value="1"/>
</dbReference>
<keyword evidence="6" id="KW-1185">Reference proteome</keyword>
<dbReference type="Pfam" id="PF07729">
    <property type="entry name" value="FCD"/>
    <property type="match status" value="1"/>
</dbReference>
<dbReference type="SMART" id="SM00895">
    <property type="entry name" value="FCD"/>
    <property type="match status" value="1"/>
</dbReference>
<dbReference type="GO" id="GO:0003700">
    <property type="term" value="F:DNA-binding transcription factor activity"/>
    <property type="evidence" value="ECO:0007669"/>
    <property type="project" value="InterPro"/>
</dbReference>
<name>A0A8D5JCE4_9BACT</name>
<evidence type="ECO:0000259" key="4">
    <source>
        <dbReference type="PROSITE" id="PS50949"/>
    </source>
</evidence>
<dbReference type="PANTHER" id="PTHR43537:SF5">
    <property type="entry name" value="UXU OPERON TRANSCRIPTIONAL REGULATOR"/>
    <property type="match status" value="1"/>
</dbReference>
<proteinExistence type="predicted"/>
<sequence length="218" mass="24802">MENTLKIVKSTYKDQIIEHIYDLVLDGVYSPGDKIKESLLAKELGVSRAPVREALKELIANGIIDYRAQVGNFVADLSPKEIIDAYTTRGVLEGYAVMETSAAFSRDEIETLVEMTGKMERYAEKGNRKMVVKIGDDFHNMLISKNKNMQLIEYTERLSLKLHVLFYKYWSNLYTPKEIGSRHMEIVSSIISGNPGKIERSVREHYTETGTKIASWGD</sequence>
<evidence type="ECO:0000256" key="3">
    <source>
        <dbReference type="ARBA" id="ARBA00023163"/>
    </source>
</evidence>
<gene>
    <name evidence="5" type="ORF">DGMP_01860</name>
</gene>
<organism evidence="5 6">
    <name type="scientific">Desulfomarina profundi</name>
    <dbReference type="NCBI Taxonomy" id="2772557"/>
    <lineage>
        <taxon>Bacteria</taxon>
        <taxon>Pseudomonadati</taxon>
        <taxon>Thermodesulfobacteriota</taxon>
        <taxon>Desulfobulbia</taxon>
        <taxon>Desulfobulbales</taxon>
        <taxon>Desulfobulbaceae</taxon>
        <taxon>Desulfomarina</taxon>
    </lineage>
</organism>
<keyword evidence="3" id="KW-0804">Transcription</keyword>
<dbReference type="SMART" id="SM00345">
    <property type="entry name" value="HTH_GNTR"/>
    <property type="match status" value="1"/>
</dbReference>
<dbReference type="PANTHER" id="PTHR43537">
    <property type="entry name" value="TRANSCRIPTIONAL REGULATOR, GNTR FAMILY"/>
    <property type="match status" value="1"/>
</dbReference>
<evidence type="ECO:0000313" key="6">
    <source>
        <dbReference type="Proteomes" id="UP000826725"/>
    </source>
</evidence>
<dbReference type="EMBL" id="AP024086">
    <property type="protein sequence ID" value="BCL59493.1"/>
    <property type="molecule type" value="Genomic_DNA"/>
</dbReference>
<dbReference type="Proteomes" id="UP000826725">
    <property type="component" value="Chromosome"/>
</dbReference>
<dbReference type="InterPro" id="IPR011711">
    <property type="entry name" value="GntR_C"/>
</dbReference>
<evidence type="ECO:0000313" key="5">
    <source>
        <dbReference type="EMBL" id="BCL59493.1"/>
    </source>
</evidence>
<keyword evidence="1" id="KW-0805">Transcription regulation</keyword>
<evidence type="ECO:0000256" key="1">
    <source>
        <dbReference type="ARBA" id="ARBA00023015"/>
    </source>
</evidence>
<dbReference type="KEGG" id="dbk:DGMP_01860"/>
<accession>A0A8D5JCE4</accession>
<dbReference type="PROSITE" id="PS50949">
    <property type="entry name" value="HTH_GNTR"/>
    <property type="match status" value="1"/>
</dbReference>
<dbReference type="AlphaFoldDB" id="A0A8D5JCE4"/>
<reference evidence="5" key="1">
    <citation type="submission" date="2020-09" db="EMBL/GenBank/DDBJ databases">
        <title>Desulfogranum mesoprofundum gen. nov., sp. nov., a novel mesophilic, sulfate-reducing chemolithoautotroph isolated from a deep-sea hydrothermal vent chimney in the Suiyo Seamount.</title>
        <authorList>
            <person name="Hashimoto Y."/>
            <person name="Nakagawa S."/>
        </authorList>
    </citation>
    <scope>NUCLEOTIDE SEQUENCE</scope>
    <source>
        <strain evidence="5">KT2</strain>
    </source>
</reference>
<dbReference type="CDD" id="cd07377">
    <property type="entry name" value="WHTH_GntR"/>
    <property type="match status" value="1"/>
</dbReference>
<keyword evidence="2" id="KW-0238">DNA-binding</keyword>
<dbReference type="GO" id="GO:0003677">
    <property type="term" value="F:DNA binding"/>
    <property type="evidence" value="ECO:0007669"/>
    <property type="project" value="UniProtKB-KW"/>
</dbReference>